<organism evidence="2 3">
    <name type="scientific">Akkermansia biwaensis</name>
    <dbReference type="NCBI Taxonomy" id="2946555"/>
    <lineage>
        <taxon>Bacteria</taxon>
        <taxon>Pseudomonadati</taxon>
        <taxon>Verrucomicrobiota</taxon>
        <taxon>Verrucomicrobiia</taxon>
        <taxon>Verrucomicrobiales</taxon>
        <taxon>Akkermansiaceae</taxon>
        <taxon>Akkermansia</taxon>
    </lineage>
</organism>
<proteinExistence type="predicted"/>
<evidence type="ECO:0000313" key="3">
    <source>
        <dbReference type="Proteomes" id="UP001062263"/>
    </source>
</evidence>
<evidence type="ECO:0008006" key="4">
    <source>
        <dbReference type="Google" id="ProtNLM"/>
    </source>
</evidence>
<dbReference type="PROSITE" id="PS51257">
    <property type="entry name" value="PROKAR_LIPOPROTEIN"/>
    <property type="match status" value="1"/>
</dbReference>
<dbReference type="Proteomes" id="UP001062263">
    <property type="component" value="Chromosome"/>
</dbReference>
<protein>
    <recommendedName>
        <fullName evidence="4">Lipoprotein</fullName>
    </recommendedName>
</protein>
<feature type="signal peptide" evidence="1">
    <location>
        <begin position="1"/>
        <end position="29"/>
    </location>
</feature>
<gene>
    <name evidence="2" type="ORF">Abiwalacus_13710</name>
</gene>
<accession>A0ABM7ZG96</accession>
<dbReference type="EMBL" id="AP025943">
    <property type="protein sequence ID" value="BDL43797.1"/>
    <property type="molecule type" value="Genomic_DNA"/>
</dbReference>
<evidence type="ECO:0000256" key="1">
    <source>
        <dbReference type="SAM" id="SignalP"/>
    </source>
</evidence>
<keyword evidence="3" id="KW-1185">Reference proteome</keyword>
<keyword evidence="1" id="KW-0732">Signal</keyword>
<feature type="chain" id="PRO_5046177381" description="Lipoprotein" evidence="1">
    <location>
        <begin position="30"/>
        <end position="151"/>
    </location>
</feature>
<name>A0ABM7ZG96_9BACT</name>
<sequence>MHIMNWKLLFTTMAAALSLASCVSSPASRIQKNPALFNSLPPAQKALVETGQIAEGMSPPAVFLAWGDPSAVAEGNLNGKQATRWIYSSLQPVYTPPPSFWYGPYWGGPYWGGPGFYSPYYPYYNDVTYVPVNTGYVLFINGKVKSWERRR</sequence>
<reference evidence="2" key="1">
    <citation type="submission" date="2022-06" db="EMBL/GenBank/DDBJ databases">
        <title>Akkermansia biwalacus sp. nov., an anaerobic mucin-degrading bacterium isolated from human intestine.</title>
        <authorList>
            <person name="Kobayashi Y."/>
            <person name="Inoue S."/>
            <person name="Kawahara T."/>
            <person name="Kohda N."/>
        </authorList>
    </citation>
    <scope>NUCLEOTIDE SEQUENCE</scope>
    <source>
        <strain evidence="2">WON2089</strain>
    </source>
</reference>
<evidence type="ECO:0000313" key="2">
    <source>
        <dbReference type="EMBL" id="BDL43797.1"/>
    </source>
</evidence>